<dbReference type="PANTHER" id="PTHR10869:SF226">
    <property type="entry name" value="PROLYL 4-HYDROXYLASE ALPHA SUBUNIT DOMAIN-CONTAINING PROTEIN"/>
    <property type="match status" value="1"/>
</dbReference>
<dbReference type="EnsemblProtists" id="HpaT811456">
    <property type="protein sequence ID" value="HpaP811456"/>
    <property type="gene ID" value="HpaG811456"/>
</dbReference>
<accession>M4BY24</accession>
<dbReference type="PANTHER" id="PTHR10869">
    <property type="entry name" value="PROLYL 4-HYDROXYLASE ALPHA SUBUNIT"/>
    <property type="match status" value="1"/>
</dbReference>
<dbReference type="eggNOG" id="KOG1591">
    <property type="taxonomic scope" value="Eukaryota"/>
</dbReference>
<evidence type="ECO:0000259" key="7">
    <source>
        <dbReference type="SMART" id="SM00702"/>
    </source>
</evidence>
<feature type="signal peptide" evidence="6">
    <location>
        <begin position="1"/>
        <end position="29"/>
    </location>
</feature>
<evidence type="ECO:0000256" key="1">
    <source>
        <dbReference type="ARBA" id="ARBA00001961"/>
    </source>
</evidence>
<reference evidence="9" key="1">
    <citation type="journal article" date="2010" name="Science">
        <title>Signatures of adaptation to obligate biotrophy in the Hyaloperonospora arabidopsidis genome.</title>
        <authorList>
            <person name="Baxter L."/>
            <person name="Tripathy S."/>
            <person name="Ishaque N."/>
            <person name="Boot N."/>
            <person name="Cabral A."/>
            <person name="Kemen E."/>
            <person name="Thines M."/>
            <person name="Ah-Fong A."/>
            <person name="Anderson R."/>
            <person name="Badejoko W."/>
            <person name="Bittner-Eddy P."/>
            <person name="Boore J.L."/>
            <person name="Chibucos M.C."/>
            <person name="Coates M."/>
            <person name="Dehal P."/>
            <person name="Delehaunty K."/>
            <person name="Dong S."/>
            <person name="Downton P."/>
            <person name="Dumas B."/>
            <person name="Fabro G."/>
            <person name="Fronick C."/>
            <person name="Fuerstenberg S.I."/>
            <person name="Fulton L."/>
            <person name="Gaulin E."/>
            <person name="Govers F."/>
            <person name="Hughes L."/>
            <person name="Humphray S."/>
            <person name="Jiang R.H."/>
            <person name="Judelson H."/>
            <person name="Kamoun S."/>
            <person name="Kyung K."/>
            <person name="Meijer H."/>
            <person name="Minx P."/>
            <person name="Morris P."/>
            <person name="Nelson J."/>
            <person name="Phuntumart V."/>
            <person name="Qutob D."/>
            <person name="Rehmany A."/>
            <person name="Rougon-Cardoso A."/>
            <person name="Ryden P."/>
            <person name="Torto-Alalibo T."/>
            <person name="Studholme D."/>
            <person name="Wang Y."/>
            <person name="Win J."/>
            <person name="Wood J."/>
            <person name="Clifton S.W."/>
            <person name="Rogers J."/>
            <person name="Van den Ackerveken G."/>
            <person name="Jones J.D."/>
            <person name="McDowell J.M."/>
            <person name="Beynon J."/>
            <person name="Tyler B.M."/>
        </authorList>
    </citation>
    <scope>NUCLEOTIDE SEQUENCE [LARGE SCALE GENOMIC DNA]</scope>
    <source>
        <strain evidence="9">Emoy2</strain>
    </source>
</reference>
<comment type="cofactor">
    <cofactor evidence="1">
        <name>L-ascorbate</name>
        <dbReference type="ChEBI" id="CHEBI:38290"/>
    </cofactor>
</comment>
<evidence type="ECO:0000256" key="3">
    <source>
        <dbReference type="ARBA" id="ARBA00022964"/>
    </source>
</evidence>
<dbReference type="Gene3D" id="2.60.40.780">
    <property type="entry name" value="von Hippel-Lindau disease tumour suppressor, beta domain"/>
    <property type="match status" value="1"/>
</dbReference>
<dbReference type="InParanoid" id="M4BY24"/>
<dbReference type="STRING" id="559515.M4BY24"/>
<dbReference type="VEuPathDB" id="FungiDB:HpaG811456"/>
<proteinExistence type="predicted"/>
<dbReference type="Proteomes" id="UP000011713">
    <property type="component" value="Unassembled WGS sequence"/>
</dbReference>
<keyword evidence="2" id="KW-0479">Metal-binding</keyword>
<feature type="chain" id="PRO_5004049233" description="Prolyl 4-hydroxylase alpha subunit domain-containing protein" evidence="6">
    <location>
        <begin position="30"/>
        <end position="537"/>
    </location>
</feature>
<keyword evidence="5" id="KW-0408">Iron</keyword>
<evidence type="ECO:0000256" key="2">
    <source>
        <dbReference type="ARBA" id="ARBA00022723"/>
    </source>
</evidence>
<feature type="domain" description="Prolyl 4-hydroxylase alpha subunit" evidence="7">
    <location>
        <begin position="182"/>
        <end position="427"/>
    </location>
</feature>
<dbReference type="GO" id="GO:0005783">
    <property type="term" value="C:endoplasmic reticulum"/>
    <property type="evidence" value="ECO:0007669"/>
    <property type="project" value="TreeGrafter"/>
</dbReference>
<dbReference type="SUPFAM" id="SSF49468">
    <property type="entry name" value="VHL"/>
    <property type="match status" value="1"/>
</dbReference>
<evidence type="ECO:0000256" key="6">
    <source>
        <dbReference type="SAM" id="SignalP"/>
    </source>
</evidence>
<dbReference type="InterPro" id="IPR036208">
    <property type="entry name" value="VHL_sf"/>
</dbReference>
<protein>
    <recommendedName>
        <fullName evidence="7">Prolyl 4-hydroxylase alpha subunit domain-containing protein</fullName>
    </recommendedName>
</protein>
<organism evidence="8 9">
    <name type="scientific">Hyaloperonospora arabidopsidis (strain Emoy2)</name>
    <name type="common">Downy mildew agent</name>
    <name type="synonym">Peronospora arabidopsidis</name>
    <dbReference type="NCBI Taxonomy" id="559515"/>
    <lineage>
        <taxon>Eukaryota</taxon>
        <taxon>Sar</taxon>
        <taxon>Stramenopiles</taxon>
        <taxon>Oomycota</taxon>
        <taxon>Peronosporomycetes</taxon>
        <taxon>Peronosporales</taxon>
        <taxon>Peronosporaceae</taxon>
        <taxon>Hyaloperonospora</taxon>
    </lineage>
</organism>
<keyword evidence="4" id="KW-0560">Oxidoreductase</keyword>
<keyword evidence="6" id="KW-0732">Signal</keyword>
<sequence length="537" mass="59511">MGTRSRLALVLLQVSALVLIYTFWEELQSAREALQLTYEYRSLSSGDRDASVKSVTIFRNGYTTGGVEMELSAELVATKCTQEGNLAAYLSQFVAVEGPFKSDKKTSKETTEYDVPGVVADRVFNGRGELLQRFSDIQSGDALYLVAPGLYFMWPFVASGHRVVVTSSTKEMVVIESISESPRTFRLHHLFSENEADTLIQQTVQRDNESVDAAVQLSTGDAINDKSHTTNDGNSFTNESVVDTVSETAAYVRKRVLEVLSLGEDKDGRGSDDGLELLQYEQKQAYVTGNDHFQVVAAAADGMDVDSSKRDVTRFATVFLHLSDVALGGQTVFPLAEMPAGGLPVEYDNPLNSTRDYEAAGAQLFTPGSWEMEMVRTCSSKLAFYPSRGTAVLFYSHKPNGEWDPMSLHRGCPVIEGTKWIASLSIRNKRLVDPRKCRITFLNPTARPVQLYWSDELMHTLNGNGGKVTFKSFTRHTWIIKDNDRVLLEHVVDAKRGKKQTVIVPPISQEEAAAKPEANVFDKTKLSSHTTDTKVEL</sequence>
<dbReference type="InterPro" id="IPR037140">
    <property type="entry name" value="VHL_beta_dom_sf"/>
</dbReference>
<evidence type="ECO:0000256" key="4">
    <source>
        <dbReference type="ARBA" id="ARBA00023002"/>
    </source>
</evidence>
<dbReference type="InterPro" id="IPR045054">
    <property type="entry name" value="P4HA-like"/>
</dbReference>
<dbReference type="EMBL" id="JH598037">
    <property type="status" value="NOT_ANNOTATED_CDS"/>
    <property type="molecule type" value="Genomic_DNA"/>
</dbReference>
<reference evidence="8" key="2">
    <citation type="submission" date="2015-06" db="UniProtKB">
        <authorList>
            <consortium name="EnsemblProtists"/>
        </authorList>
    </citation>
    <scope>IDENTIFICATION</scope>
    <source>
        <strain evidence="8">Emoy2</strain>
    </source>
</reference>
<dbReference type="GO" id="GO:0031418">
    <property type="term" value="F:L-ascorbic acid binding"/>
    <property type="evidence" value="ECO:0007669"/>
    <property type="project" value="InterPro"/>
</dbReference>
<dbReference type="HOGENOM" id="CLU_507593_0_0_1"/>
<dbReference type="GO" id="GO:0004656">
    <property type="term" value="F:procollagen-proline 4-dioxygenase activity"/>
    <property type="evidence" value="ECO:0007669"/>
    <property type="project" value="TreeGrafter"/>
</dbReference>
<dbReference type="OMA" id="SWEMDMV"/>
<evidence type="ECO:0000313" key="9">
    <source>
        <dbReference type="Proteomes" id="UP000011713"/>
    </source>
</evidence>
<keyword evidence="3" id="KW-0223">Dioxygenase</keyword>
<dbReference type="Gene3D" id="2.60.120.620">
    <property type="entry name" value="q2cbj1_9rhob like domain"/>
    <property type="match status" value="1"/>
</dbReference>
<dbReference type="SMART" id="SM00702">
    <property type="entry name" value="P4Hc"/>
    <property type="match status" value="1"/>
</dbReference>
<keyword evidence="9" id="KW-1185">Reference proteome</keyword>
<dbReference type="GO" id="GO:0005506">
    <property type="term" value="F:iron ion binding"/>
    <property type="evidence" value="ECO:0007669"/>
    <property type="project" value="InterPro"/>
</dbReference>
<evidence type="ECO:0000313" key="8">
    <source>
        <dbReference type="EnsemblProtists" id="HpaP811456"/>
    </source>
</evidence>
<dbReference type="AlphaFoldDB" id="M4BY24"/>
<evidence type="ECO:0000256" key="5">
    <source>
        <dbReference type="ARBA" id="ARBA00023004"/>
    </source>
</evidence>
<name>M4BY24_HYAAE</name>
<dbReference type="InterPro" id="IPR006620">
    <property type="entry name" value="Pro_4_hyd_alph"/>
</dbReference>